<dbReference type="EMBL" id="JAYKXN010000003">
    <property type="protein sequence ID" value="KAK7303011.1"/>
    <property type="molecule type" value="Genomic_DNA"/>
</dbReference>
<evidence type="ECO:0000313" key="3">
    <source>
        <dbReference type="Proteomes" id="UP001359559"/>
    </source>
</evidence>
<organism evidence="2 3">
    <name type="scientific">Clitoria ternatea</name>
    <name type="common">Butterfly pea</name>
    <dbReference type="NCBI Taxonomy" id="43366"/>
    <lineage>
        <taxon>Eukaryota</taxon>
        <taxon>Viridiplantae</taxon>
        <taxon>Streptophyta</taxon>
        <taxon>Embryophyta</taxon>
        <taxon>Tracheophyta</taxon>
        <taxon>Spermatophyta</taxon>
        <taxon>Magnoliopsida</taxon>
        <taxon>eudicotyledons</taxon>
        <taxon>Gunneridae</taxon>
        <taxon>Pentapetalae</taxon>
        <taxon>rosids</taxon>
        <taxon>fabids</taxon>
        <taxon>Fabales</taxon>
        <taxon>Fabaceae</taxon>
        <taxon>Papilionoideae</taxon>
        <taxon>50 kb inversion clade</taxon>
        <taxon>NPAAA clade</taxon>
        <taxon>indigoferoid/millettioid clade</taxon>
        <taxon>Phaseoleae</taxon>
        <taxon>Clitoria</taxon>
    </lineage>
</organism>
<dbReference type="Proteomes" id="UP001359559">
    <property type="component" value="Unassembled WGS sequence"/>
</dbReference>
<reference evidence="2 3" key="1">
    <citation type="submission" date="2024-01" db="EMBL/GenBank/DDBJ databases">
        <title>The genomes of 5 underutilized Papilionoideae crops provide insights into root nodulation and disease resistance.</title>
        <authorList>
            <person name="Yuan L."/>
        </authorList>
    </citation>
    <scope>NUCLEOTIDE SEQUENCE [LARGE SCALE GENOMIC DNA]</scope>
    <source>
        <strain evidence="2">LY-2023</strain>
        <tissue evidence="2">Leaf</tissue>
    </source>
</reference>
<evidence type="ECO:0000313" key="2">
    <source>
        <dbReference type="EMBL" id="KAK7303011.1"/>
    </source>
</evidence>
<evidence type="ECO:0000256" key="1">
    <source>
        <dbReference type="SAM" id="MobiDB-lite"/>
    </source>
</evidence>
<sequence length="68" mass="7529">MTPRPIKQAPTFFSTTPAESSTDLLRRQTTRSQRQIDLQAADRVPLHDATENASRPLPRTIPALTSDG</sequence>
<accession>A0AAN9JRJ0</accession>
<dbReference type="AlphaFoldDB" id="A0AAN9JRJ0"/>
<proteinExistence type="predicted"/>
<name>A0AAN9JRJ0_CLITE</name>
<keyword evidence="3" id="KW-1185">Reference proteome</keyword>
<protein>
    <submittedName>
        <fullName evidence="2">Uncharacterized protein</fullName>
    </submittedName>
</protein>
<gene>
    <name evidence="2" type="ORF">RJT34_13910</name>
</gene>
<comment type="caution">
    <text evidence="2">The sequence shown here is derived from an EMBL/GenBank/DDBJ whole genome shotgun (WGS) entry which is preliminary data.</text>
</comment>
<feature type="region of interest" description="Disordered" evidence="1">
    <location>
        <begin position="1"/>
        <end position="68"/>
    </location>
</feature>